<proteinExistence type="predicted"/>
<evidence type="ECO:0000313" key="1">
    <source>
        <dbReference type="EMBL" id="KAK7505498.1"/>
    </source>
</evidence>
<comment type="caution">
    <text evidence="1">The sequence shown here is derived from an EMBL/GenBank/DDBJ whole genome shotgun (WGS) entry which is preliminary data.</text>
</comment>
<dbReference type="AlphaFoldDB" id="A0ABD0M282"/>
<gene>
    <name evidence="1" type="ORF">BaRGS_00003243</name>
</gene>
<sequence length="135" mass="14701">MSRNKTNLALHCTAVMQLPQLHAFSVVAPAQLSRSSFRRGRDMVAGDGGVCDMPLYVSAARRIFCNVLIISSTPQNNELISQAVRKSGSPQIRQIRVGAAQECQCSGSEFQKQVVWGKNCVSLFLVTDAQSTESL</sequence>
<name>A0ABD0M282_9CAEN</name>
<evidence type="ECO:0000313" key="2">
    <source>
        <dbReference type="Proteomes" id="UP001519460"/>
    </source>
</evidence>
<reference evidence="1 2" key="1">
    <citation type="journal article" date="2023" name="Sci. Data">
        <title>Genome assembly of the Korean intertidal mud-creeper Batillaria attramentaria.</title>
        <authorList>
            <person name="Patra A.K."/>
            <person name="Ho P.T."/>
            <person name="Jun S."/>
            <person name="Lee S.J."/>
            <person name="Kim Y."/>
            <person name="Won Y.J."/>
        </authorList>
    </citation>
    <scope>NUCLEOTIDE SEQUENCE [LARGE SCALE GENOMIC DNA]</scope>
    <source>
        <strain evidence="1">Wonlab-2016</strain>
    </source>
</reference>
<accession>A0ABD0M282</accession>
<organism evidence="1 2">
    <name type="scientific">Batillaria attramentaria</name>
    <dbReference type="NCBI Taxonomy" id="370345"/>
    <lineage>
        <taxon>Eukaryota</taxon>
        <taxon>Metazoa</taxon>
        <taxon>Spiralia</taxon>
        <taxon>Lophotrochozoa</taxon>
        <taxon>Mollusca</taxon>
        <taxon>Gastropoda</taxon>
        <taxon>Caenogastropoda</taxon>
        <taxon>Sorbeoconcha</taxon>
        <taxon>Cerithioidea</taxon>
        <taxon>Batillariidae</taxon>
        <taxon>Batillaria</taxon>
    </lineage>
</organism>
<protein>
    <submittedName>
        <fullName evidence="1">Uncharacterized protein</fullName>
    </submittedName>
</protein>
<dbReference type="EMBL" id="JACVVK020000010">
    <property type="protein sequence ID" value="KAK7505498.1"/>
    <property type="molecule type" value="Genomic_DNA"/>
</dbReference>
<dbReference type="Proteomes" id="UP001519460">
    <property type="component" value="Unassembled WGS sequence"/>
</dbReference>
<keyword evidence="2" id="KW-1185">Reference proteome</keyword>